<evidence type="ECO:0000313" key="3">
    <source>
        <dbReference type="Proteomes" id="UP000233786"/>
    </source>
</evidence>
<evidence type="ECO:0000256" key="1">
    <source>
        <dbReference type="ARBA" id="ARBA00022679"/>
    </source>
</evidence>
<name>A0A2N3Y3B0_SACSN</name>
<dbReference type="InterPro" id="IPR029063">
    <property type="entry name" value="SAM-dependent_MTases_sf"/>
</dbReference>
<dbReference type="GO" id="GO:0008757">
    <property type="term" value="F:S-adenosylmethionine-dependent methyltransferase activity"/>
    <property type="evidence" value="ECO:0007669"/>
    <property type="project" value="InterPro"/>
</dbReference>
<dbReference type="Pfam" id="PF13489">
    <property type="entry name" value="Methyltransf_23"/>
    <property type="match status" value="1"/>
</dbReference>
<keyword evidence="1" id="KW-0808">Transferase</keyword>
<dbReference type="CDD" id="cd02440">
    <property type="entry name" value="AdoMet_MTases"/>
    <property type="match status" value="1"/>
</dbReference>
<dbReference type="Gene3D" id="3.40.50.150">
    <property type="entry name" value="Vaccinia Virus protein VP39"/>
    <property type="match status" value="1"/>
</dbReference>
<comment type="caution">
    <text evidence="2">The sequence shown here is derived from an EMBL/GenBank/DDBJ whole genome shotgun (WGS) entry which is preliminary data.</text>
</comment>
<keyword evidence="3" id="KW-1185">Reference proteome</keyword>
<evidence type="ECO:0000313" key="2">
    <source>
        <dbReference type="EMBL" id="PKW17331.1"/>
    </source>
</evidence>
<dbReference type="PANTHER" id="PTHR43861:SF3">
    <property type="entry name" value="PUTATIVE (AFU_ORTHOLOGUE AFUA_2G14390)-RELATED"/>
    <property type="match status" value="1"/>
</dbReference>
<dbReference type="EMBL" id="PJNB01000001">
    <property type="protein sequence ID" value="PKW17331.1"/>
    <property type="molecule type" value="Genomic_DNA"/>
</dbReference>
<organism evidence="2 3">
    <name type="scientific">Saccharopolyspora spinosa</name>
    <dbReference type="NCBI Taxonomy" id="60894"/>
    <lineage>
        <taxon>Bacteria</taxon>
        <taxon>Bacillati</taxon>
        <taxon>Actinomycetota</taxon>
        <taxon>Actinomycetes</taxon>
        <taxon>Pseudonocardiales</taxon>
        <taxon>Pseudonocardiaceae</taxon>
        <taxon>Saccharopolyspora</taxon>
    </lineage>
</organism>
<dbReference type="STRING" id="994479.GCA_000194155_01160"/>
<dbReference type="Proteomes" id="UP000233786">
    <property type="component" value="Unassembled WGS sequence"/>
</dbReference>
<accession>A0A2N3Y3B0</accession>
<keyword evidence="2" id="KW-0489">Methyltransferase</keyword>
<dbReference type="GO" id="GO:0032259">
    <property type="term" value="P:methylation"/>
    <property type="evidence" value="ECO:0007669"/>
    <property type="project" value="UniProtKB-KW"/>
</dbReference>
<dbReference type="AlphaFoldDB" id="A0A2N3Y3B0"/>
<reference evidence="2" key="1">
    <citation type="submission" date="2017-12" db="EMBL/GenBank/DDBJ databases">
        <title>Sequencing the genomes of 1000 Actinobacteria strains.</title>
        <authorList>
            <person name="Klenk H.-P."/>
        </authorList>
    </citation>
    <scope>NUCLEOTIDE SEQUENCE [LARGE SCALE GENOMIC DNA]</scope>
    <source>
        <strain evidence="2">DSM 44228</strain>
    </source>
</reference>
<sequence length="277" mass="30935">MTHTQAPRGAASASAHSEWLPTRYRDGVFSHALATEHERLRLLESVLDPHTKDMLSELGVGHRWRCLEVGAGAGSIAVWMARQGASVTAIDLDTTYLDRLDEPSITVRQHDLCTDDFPPGSFDLIHTRYVLTHLPDQDEAISRLAGWLAPGGILLVEEPAFFPIQNAPHPAYRTVTRAFRDYLEDTVGTRTDWARSLPTPLFGKGLTGIDMRARFQQIRGDDAESQWWRLTLEQSRPGIVSAGLAPDSLFERAYAQLSDPTFRDLSLAVFTAWGRKE</sequence>
<gene>
    <name evidence="2" type="ORF">A8926_5286</name>
</gene>
<dbReference type="SUPFAM" id="SSF53335">
    <property type="entry name" value="S-adenosyl-L-methionine-dependent methyltransferases"/>
    <property type="match status" value="1"/>
</dbReference>
<dbReference type="PANTHER" id="PTHR43861">
    <property type="entry name" value="TRANS-ACONITATE 2-METHYLTRANSFERASE-RELATED"/>
    <property type="match status" value="1"/>
</dbReference>
<proteinExistence type="predicted"/>
<protein>
    <submittedName>
        <fullName evidence="2">Methyltransferase family protein</fullName>
    </submittedName>
</protein>